<dbReference type="InterPro" id="IPR050391">
    <property type="entry name" value="Mito_Metabolite_Transporter"/>
</dbReference>
<comment type="similarity">
    <text evidence="2 10">Belongs to the mitochondrial carrier (TC 2.A.29) family.</text>
</comment>
<protein>
    <submittedName>
        <fullName evidence="11">Uncharacterized protein</fullName>
    </submittedName>
</protein>
<dbReference type="OrthoDB" id="448427at2759"/>
<comment type="subcellular location">
    <subcellularLocation>
        <location evidence="1">Mitochondrion membrane</location>
        <topology evidence="1">Multi-pass membrane protein</topology>
    </subcellularLocation>
</comment>
<dbReference type="AlphaFoldDB" id="A0A9P6TGR1"/>
<evidence type="ECO:0000256" key="4">
    <source>
        <dbReference type="ARBA" id="ARBA00022692"/>
    </source>
</evidence>
<dbReference type="SUPFAM" id="SSF103506">
    <property type="entry name" value="Mitochondrial carrier"/>
    <property type="match status" value="1"/>
</dbReference>
<dbReference type="InterPro" id="IPR002067">
    <property type="entry name" value="MCP"/>
</dbReference>
<organism evidence="11 12">
    <name type="scientific">Cronartium quercuum f. sp. fusiforme G11</name>
    <dbReference type="NCBI Taxonomy" id="708437"/>
    <lineage>
        <taxon>Eukaryota</taxon>
        <taxon>Fungi</taxon>
        <taxon>Dikarya</taxon>
        <taxon>Basidiomycota</taxon>
        <taxon>Pucciniomycotina</taxon>
        <taxon>Pucciniomycetes</taxon>
        <taxon>Pucciniales</taxon>
        <taxon>Coleosporiaceae</taxon>
        <taxon>Cronartium</taxon>
    </lineage>
</organism>
<evidence type="ECO:0000256" key="8">
    <source>
        <dbReference type="ARBA" id="ARBA00023136"/>
    </source>
</evidence>
<feature type="repeat" description="Solcar" evidence="9">
    <location>
        <begin position="22"/>
        <end position="101"/>
    </location>
</feature>
<evidence type="ECO:0000256" key="3">
    <source>
        <dbReference type="ARBA" id="ARBA00022448"/>
    </source>
</evidence>
<sequence>MRKGTSPEASSQIATPEQFKKYPFWLGGLSASMAAVLTHPLDVAKVRMQTGPSRSMFRTLIHAVRVEGLRQGAYAGLTASLARQMTYSLTRFGVYDSIKNMMARSSEQSRGDVTKLSAVHMALAASVAGAAGGLAGNPADVILVRMTGDANNPPAQRKRYKHCFDGLCRMIKEEGAGSLARGLGPNVSRAVLMNASQLATYDSFKGALLTTKFFEEGLWLHFCASSMAGAVATTICSPFDVVKSRVMSTAASSTTVLSVIRDSFRKEGISWVFRGWTPAFIRLGPNTVIIFVGLEQLKLGWDFLEGRP</sequence>
<dbReference type="Pfam" id="PF00153">
    <property type="entry name" value="Mito_carr"/>
    <property type="match status" value="3"/>
</dbReference>
<keyword evidence="8 9" id="KW-0472">Membrane</keyword>
<keyword evidence="12" id="KW-1185">Reference proteome</keyword>
<evidence type="ECO:0000256" key="9">
    <source>
        <dbReference type="PROSITE-ProRule" id="PRU00282"/>
    </source>
</evidence>
<proteinExistence type="inferred from homology"/>
<dbReference type="PRINTS" id="PR00926">
    <property type="entry name" value="MITOCARRIER"/>
</dbReference>
<evidence type="ECO:0000313" key="12">
    <source>
        <dbReference type="Proteomes" id="UP000886653"/>
    </source>
</evidence>
<keyword evidence="3 10" id="KW-0813">Transport</keyword>
<comment type="caution">
    <text evidence="11">The sequence shown here is derived from an EMBL/GenBank/DDBJ whole genome shotgun (WGS) entry which is preliminary data.</text>
</comment>
<evidence type="ECO:0000313" key="11">
    <source>
        <dbReference type="EMBL" id="KAG0151000.1"/>
    </source>
</evidence>
<dbReference type="EMBL" id="MU167216">
    <property type="protein sequence ID" value="KAG0151000.1"/>
    <property type="molecule type" value="Genomic_DNA"/>
</dbReference>
<evidence type="ECO:0000256" key="5">
    <source>
        <dbReference type="ARBA" id="ARBA00022737"/>
    </source>
</evidence>
<dbReference type="GO" id="GO:0055085">
    <property type="term" value="P:transmembrane transport"/>
    <property type="evidence" value="ECO:0007669"/>
    <property type="project" value="InterPro"/>
</dbReference>
<dbReference type="PROSITE" id="PS50920">
    <property type="entry name" value="SOLCAR"/>
    <property type="match status" value="3"/>
</dbReference>
<evidence type="ECO:0000256" key="2">
    <source>
        <dbReference type="ARBA" id="ARBA00006375"/>
    </source>
</evidence>
<gene>
    <name evidence="11" type="ORF">CROQUDRAFT_72532</name>
</gene>
<keyword evidence="6" id="KW-1133">Transmembrane helix</keyword>
<evidence type="ECO:0000256" key="6">
    <source>
        <dbReference type="ARBA" id="ARBA00022989"/>
    </source>
</evidence>
<feature type="repeat" description="Solcar" evidence="9">
    <location>
        <begin position="116"/>
        <end position="207"/>
    </location>
</feature>
<dbReference type="InterPro" id="IPR018108">
    <property type="entry name" value="MCP_transmembrane"/>
</dbReference>
<evidence type="ECO:0000256" key="7">
    <source>
        <dbReference type="ARBA" id="ARBA00023128"/>
    </source>
</evidence>
<keyword evidence="7" id="KW-0496">Mitochondrion</keyword>
<keyword evidence="5" id="KW-0677">Repeat</keyword>
<dbReference type="Proteomes" id="UP000886653">
    <property type="component" value="Unassembled WGS sequence"/>
</dbReference>
<name>A0A9P6TGR1_9BASI</name>
<dbReference type="InterPro" id="IPR023395">
    <property type="entry name" value="MCP_dom_sf"/>
</dbReference>
<evidence type="ECO:0000256" key="1">
    <source>
        <dbReference type="ARBA" id="ARBA00004225"/>
    </source>
</evidence>
<dbReference type="Gene3D" id="1.50.40.10">
    <property type="entry name" value="Mitochondrial carrier domain"/>
    <property type="match status" value="1"/>
</dbReference>
<feature type="repeat" description="Solcar" evidence="9">
    <location>
        <begin position="216"/>
        <end position="300"/>
    </location>
</feature>
<evidence type="ECO:0000256" key="10">
    <source>
        <dbReference type="RuleBase" id="RU000488"/>
    </source>
</evidence>
<dbReference type="GO" id="GO:0031966">
    <property type="term" value="C:mitochondrial membrane"/>
    <property type="evidence" value="ECO:0007669"/>
    <property type="project" value="UniProtKB-SubCell"/>
</dbReference>
<keyword evidence="4 9" id="KW-0812">Transmembrane</keyword>
<accession>A0A9P6TGR1</accession>
<dbReference type="PANTHER" id="PTHR45618">
    <property type="entry name" value="MITOCHONDRIAL DICARBOXYLATE CARRIER-RELATED"/>
    <property type="match status" value="1"/>
</dbReference>
<reference evidence="11" key="1">
    <citation type="submission" date="2013-11" db="EMBL/GenBank/DDBJ databases">
        <title>Genome sequence of the fusiform rust pathogen reveals effectors for host alternation and coevolution with pine.</title>
        <authorList>
            <consortium name="DOE Joint Genome Institute"/>
            <person name="Smith K."/>
            <person name="Pendleton A."/>
            <person name="Kubisiak T."/>
            <person name="Anderson C."/>
            <person name="Salamov A."/>
            <person name="Aerts A."/>
            <person name="Riley R."/>
            <person name="Clum A."/>
            <person name="Lindquist E."/>
            <person name="Ence D."/>
            <person name="Campbell M."/>
            <person name="Kronenberg Z."/>
            <person name="Feau N."/>
            <person name="Dhillon B."/>
            <person name="Hamelin R."/>
            <person name="Burleigh J."/>
            <person name="Smith J."/>
            <person name="Yandell M."/>
            <person name="Nelson C."/>
            <person name="Grigoriev I."/>
            <person name="Davis J."/>
        </authorList>
    </citation>
    <scope>NUCLEOTIDE SEQUENCE</scope>
    <source>
        <strain evidence="11">G11</strain>
    </source>
</reference>